<dbReference type="InterPro" id="IPR051931">
    <property type="entry name" value="PAK3-like"/>
</dbReference>
<evidence type="ECO:0000256" key="7">
    <source>
        <dbReference type="ARBA" id="ARBA00022840"/>
    </source>
</evidence>
<dbReference type="PROSITE" id="PS50011">
    <property type="entry name" value="PROTEIN_KINASE_DOM"/>
    <property type="match status" value="1"/>
</dbReference>
<dbReference type="AlphaFoldDB" id="A0A1S8WGY7"/>
<keyword evidence="14" id="KW-0418">Kinase</keyword>
<keyword evidence="6 11" id="KW-0547">Nucleotide-binding</keyword>
<dbReference type="PANTHER" id="PTHR45832:SF22">
    <property type="entry name" value="SERINE_THREONINE-PROTEIN KINASE SAMKA-RELATED"/>
    <property type="match status" value="1"/>
</dbReference>
<keyword evidence="5" id="KW-0479">Metal-binding</keyword>
<dbReference type="PANTHER" id="PTHR45832">
    <property type="entry name" value="SERINE/THREONINE-PROTEIN KINASE SAMKA-RELATED-RELATED"/>
    <property type="match status" value="1"/>
</dbReference>
<dbReference type="SMART" id="SM00220">
    <property type="entry name" value="S_TKc"/>
    <property type="match status" value="1"/>
</dbReference>
<dbReference type="EMBL" id="KV907181">
    <property type="protein sequence ID" value="OON13710.1"/>
    <property type="molecule type" value="Genomic_DNA"/>
</dbReference>
<evidence type="ECO:0000259" key="13">
    <source>
        <dbReference type="PROSITE" id="PS50011"/>
    </source>
</evidence>
<dbReference type="GO" id="GO:0046872">
    <property type="term" value="F:metal ion binding"/>
    <property type="evidence" value="ECO:0007669"/>
    <property type="project" value="UniProtKB-KW"/>
</dbReference>
<evidence type="ECO:0000256" key="12">
    <source>
        <dbReference type="SAM" id="MobiDB-lite"/>
    </source>
</evidence>
<dbReference type="InterPro" id="IPR000095">
    <property type="entry name" value="CRIB_dom"/>
</dbReference>
<keyword evidence="8" id="KW-0460">Magnesium</keyword>
<protein>
    <recommendedName>
        <fullName evidence="3">non-specific serine/threonine protein kinase</fullName>
        <ecNumber evidence="3">2.7.11.1</ecNumber>
    </recommendedName>
</protein>
<name>A0A1S8WGY7_OPIVI</name>
<gene>
    <name evidence="14" type="ORF">X801_10511</name>
</gene>
<comment type="cofactor">
    <cofactor evidence="1">
        <name>Mg(2+)</name>
        <dbReference type="ChEBI" id="CHEBI:18420"/>
    </cofactor>
</comment>
<keyword evidence="4" id="KW-0808">Transferase</keyword>
<evidence type="ECO:0000256" key="2">
    <source>
        <dbReference type="ARBA" id="ARBA00008874"/>
    </source>
</evidence>
<dbReference type="EC" id="2.7.11.1" evidence="3"/>
<dbReference type="CDD" id="cd06614">
    <property type="entry name" value="STKc_PAK"/>
    <property type="match status" value="1"/>
</dbReference>
<evidence type="ECO:0000256" key="5">
    <source>
        <dbReference type="ARBA" id="ARBA00022723"/>
    </source>
</evidence>
<dbReference type="Gene3D" id="3.30.200.20">
    <property type="entry name" value="Phosphorylase Kinase, domain 1"/>
    <property type="match status" value="1"/>
</dbReference>
<comment type="catalytic activity">
    <reaction evidence="9">
        <text>L-threonyl-[protein] + ATP = O-phospho-L-threonyl-[protein] + ADP + H(+)</text>
        <dbReference type="Rhea" id="RHEA:46608"/>
        <dbReference type="Rhea" id="RHEA-COMP:11060"/>
        <dbReference type="Rhea" id="RHEA-COMP:11605"/>
        <dbReference type="ChEBI" id="CHEBI:15378"/>
        <dbReference type="ChEBI" id="CHEBI:30013"/>
        <dbReference type="ChEBI" id="CHEBI:30616"/>
        <dbReference type="ChEBI" id="CHEBI:61977"/>
        <dbReference type="ChEBI" id="CHEBI:456216"/>
        <dbReference type="EC" id="2.7.11.1"/>
    </reaction>
</comment>
<keyword evidence="15" id="KW-1185">Reference proteome</keyword>
<evidence type="ECO:0000256" key="3">
    <source>
        <dbReference type="ARBA" id="ARBA00012513"/>
    </source>
</evidence>
<feature type="region of interest" description="Disordered" evidence="12">
    <location>
        <begin position="1"/>
        <end position="21"/>
    </location>
</feature>
<proteinExistence type="inferred from homology"/>
<sequence>MHSRYADFVPTKPLPDLPKKSGRGRIRLFRLPKLSNDPKISSPTCVSHDIHVVFDANTGEFRGMPEEWLQWLRAANIPFHERERNPELVIEVLQCYDAATHHAQRQKFLTTNRSKWGSSIQSEPQQLSTSIANSKHQESSDSVFRFTNRPQDPAGFGAWSSTGPEPHLLRSESLSEGAQRLRLSSPPPPPIPPHYVTLGRRPGAHSEQPEHVSCFSRPIQCTVYSVQFASFSSFSDFKPDVSATSIPTSQSMHDRRSLAIATGNQCFVSQRSTSPHAVEKDRKNIAHAEFMPDDFIDCESSSSFSNIYYGSSSFTSGQLNDSSMPEETYPVELLFEPNELMTEEPYGVEEILTNRRPRLSPVPAATDRYNTVSRAGDIHLEKFQEHVEDVAGDVDFRRHSHCGISEAAFLASKTDSRYPSHEFHAQLAVPEVYDEISCSISPQSDELDIPSGGGSHVVGVDESSPDKRPGGDQLINQAHPTHSRGRTVVKVSDGQKRHKRSAAHQGRMSPDSLTGLTNGDDSSVGAQQQLPSDKFHHTPNGSDSIKDLPHTPLLLSRRSPNFRRMVRLRDEQIIDRIRAIVTRGEFQAKYETLGSIGHGASGIVHIGRNLQSGCRVAIKQMNLRKQPKKELILNEILVMRAYRNQNIVNYLDSYLRGDELWVVMEYLDGGSLTDVLTETCMSESHIATVCRETLQALEFLHSKQVIHRDIKSDNILLGLDGSVKLTDFGFCAQLTSDSGLKRNTMVGTPYWMAPEIVSRKPYGNKVDIWSLGIMTLEMIEGEPPYLSENPLKALYLIATNGKPDFCKDNLSTELLNFLDRCLEVDVQLRASAANLLKHPLILTKSKHVQSLIPLILLAREQIRAAMPSS</sequence>
<organism evidence="14 15">
    <name type="scientific">Opisthorchis viverrini</name>
    <name type="common">Southeast Asian liver fluke</name>
    <dbReference type="NCBI Taxonomy" id="6198"/>
    <lineage>
        <taxon>Eukaryota</taxon>
        <taxon>Metazoa</taxon>
        <taxon>Spiralia</taxon>
        <taxon>Lophotrochozoa</taxon>
        <taxon>Platyhelminthes</taxon>
        <taxon>Trematoda</taxon>
        <taxon>Digenea</taxon>
        <taxon>Opisthorchiida</taxon>
        <taxon>Opisthorchiata</taxon>
        <taxon>Opisthorchiidae</taxon>
        <taxon>Opisthorchis</taxon>
    </lineage>
</organism>
<dbReference type="Pfam" id="PF00069">
    <property type="entry name" value="Pkinase"/>
    <property type="match status" value="1"/>
</dbReference>
<dbReference type="InterPro" id="IPR017441">
    <property type="entry name" value="Protein_kinase_ATP_BS"/>
</dbReference>
<dbReference type="FunFam" id="3.30.200.20:FF:000705">
    <property type="entry name" value="Non-specific serine/threonine protein kinase"/>
    <property type="match status" value="1"/>
</dbReference>
<evidence type="ECO:0000256" key="11">
    <source>
        <dbReference type="PROSITE-ProRule" id="PRU10141"/>
    </source>
</evidence>
<dbReference type="Proteomes" id="UP000243686">
    <property type="component" value="Unassembled WGS sequence"/>
</dbReference>
<dbReference type="PROSITE" id="PS00107">
    <property type="entry name" value="PROTEIN_KINASE_ATP"/>
    <property type="match status" value="1"/>
</dbReference>
<evidence type="ECO:0000256" key="6">
    <source>
        <dbReference type="ARBA" id="ARBA00022741"/>
    </source>
</evidence>
<feature type="region of interest" description="Disordered" evidence="12">
    <location>
        <begin position="443"/>
        <end position="552"/>
    </location>
</feature>
<feature type="domain" description="Protein kinase" evidence="13">
    <location>
        <begin position="590"/>
        <end position="841"/>
    </location>
</feature>
<evidence type="ECO:0000256" key="10">
    <source>
        <dbReference type="ARBA" id="ARBA00048679"/>
    </source>
</evidence>
<evidence type="ECO:0000313" key="15">
    <source>
        <dbReference type="Proteomes" id="UP000243686"/>
    </source>
</evidence>
<feature type="region of interest" description="Disordered" evidence="12">
    <location>
        <begin position="114"/>
        <end position="192"/>
    </location>
</feature>
<feature type="binding site" evidence="11">
    <location>
        <position position="619"/>
    </location>
    <ligand>
        <name>ATP</name>
        <dbReference type="ChEBI" id="CHEBI:30616"/>
    </ligand>
</feature>
<dbReference type="GO" id="GO:0005524">
    <property type="term" value="F:ATP binding"/>
    <property type="evidence" value="ECO:0007669"/>
    <property type="project" value="UniProtKB-UniRule"/>
</dbReference>
<dbReference type="SUPFAM" id="SSF56112">
    <property type="entry name" value="Protein kinase-like (PK-like)"/>
    <property type="match status" value="1"/>
</dbReference>
<dbReference type="GO" id="GO:0004674">
    <property type="term" value="F:protein serine/threonine kinase activity"/>
    <property type="evidence" value="ECO:0007669"/>
    <property type="project" value="UniProtKB-EC"/>
</dbReference>
<dbReference type="InterPro" id="IPR008271">
    <property type="entry name" value="Ser/Thr_kinase_AS"/>
</dbReference>
<feature type="compositionally biased region" description="Polar residues" evidence="12">
    <location>
        <begin position="114"/>
        <end position="134"/>
    </location>
</feature>
<accession>A0A1S8WGY7</accession>
<feature type="compositionally biased region" description="Polar residues" evidence="12">
    <location>
        <begin position="511"/>
        <end position="531"/>
    </location>
</feature>
<dbReference type="FunFam" id="1.10.510.10:FF:000768">
    <property type="entry name" value="Non-specific serine/threonine protein kinase"/>
    <property type="match status" value="1"/>
</dbReference>
<dbReference type="Pfam" id="PF00786">
    <property type="entry name" value="PBD"/>
    <property type="match status" value="1"/>
</dbReference>
<evidence type="ECO:0000256" key="1">
    <source>
        <dbReference type="ARBA" id="ARBA00001946"/>
    </source>
</evidence>
<comment type="similarity">
    <text evidence="2">Belongs to the protein kinase superfamily. STE Ser/Thr protein kinase family. STE20 subfamily.</text>
</comment>
<dbReference type="Gene3D" id="3.90.810.10">
    <property type="entry name" value="CRIB domain"/>
    <property type="match status" value="1"/>
</dbReference>
<reference evidence="14 15" key="1">
    <citation type="submission" date="2015-03" db="EMBL/GenBank/DDBJ databases">
        <title>Draft genome of the nematode, Opisthorchis viverrini.</title>
        <authorList>
            <person name="Mitreva M."/>
        </authorList>
    </citation>
    <scope>NUCLEOTIDE SEQUENCE [LARGE SCALE GENOMIC DNA]</scope>
    <source>
        <strain evidence="14">Khon Kaen</strain>
    </source>
</reference>
<dbReference type="PROSITE" id="PS00108">
    <property type="entry name" value="PROTEIN_KINASE_ST"/>
    <property type="match status" value="1"/>
</dbReference>
<dbReference type="Gene3D" id="1.10.510.10">
    <property type="entry name" value="Transferase(Phosphotransferase) domain 1"/>
    <property type="match status" value="1"/>
</dbReference>
<dbReference type="InterPro" id="IPR011009">
    <property type="entry name" value="Kinase-like_dom_sf"/>
</dbReference>
<dbReference type="InterPro" id="IPR000719">
    <property type="entry name" value="Prot_kinase_dom"/>
</dbReference>
<evidence type="ECO:0000256" key="9">
    <source>
        <dbReference type="ARBA" id="ARBA00047899"/>
    </source>
</evidence>
<evidence type="ECO:0000256" key="8">
    <source>
        <dbReference type="ARBA" id="ARBA00022842"/>
    </source>
</evidence>
<comment type="catalytic activity">
    <reaction evidence="10">
        <text>L-seryl-[protein] + ATP = O-phospho-L-seryl-[protein] + ADP + H(+)</text>
        <dbReference type="Rhea" id="RHEA:17989"/>
        <dbReference type="Rhea" id="RHEA-COMP:9863"/>
        <dbReference type="Rhea" id="RHEA-COMP:11604"/>
        <dbReference type="ChEBI" id="CHEBI:15378"/>
        <dbReference type="ChEBI" id="CHEBI:29999"/>
        <dbReference type="ChEBI" id="CHEBI:30616"/>
        <dbReference type="ChEBI" id="CHEBI:83421"/>
        <dbReference type="ChEBI" id="CHEBI:456216"/>
        <dbReference type="EC" id="2.7.11.1"/>
    </reaction>
</comment>
<keyword evidence="7 11" id="KW-0067">ATP-binding</keyword>
<evidence type="ECO:0000313" key="14">
    <source>
        <dbReference type="EMBL" id="OON13710.1"/>
    </source>
</evidence>
<dbReference type="InterPro" id="IPR036936">
    <property type="entry name" value="CRIB_dom_sf"/>
</dbReference>
<evidence type="ECO:0000256" key="4">
    <source>
        <dbReference type="ARBA" id="ARBA00022679"/>
    </source>
</evidence>